<proteinExistence type="predicted"/>
<name>E1A1U1_9CAUD</name>
<dbReference type="InterPro" id="IPR043502">
    <property type="entry name" value="DNA/RNA_pol_sf"/>
</dbReference>
<protein>
    <submittedName>
        <fullName evidence="1">DNA polymerase-like protein</fullName>
    </submittedName>
</protein>
<keyword evidence="2" id="KW-1185">Reference proteome</keyword>
<reference evidence="1 2" key="1">
    <citation type="journal article" date="2012" name="Arch. Virol.">
        <title>Complete genomic sequence of a T4-like bacteriophage, phiAS4, infecting Aeromonas salmonicida subsp. salmonicida.</title>
        <authorList>
            <person name="Kim J.H."/>
            <person name="Son J.S."/>
            <person name="Choi Y.J."/>
            <person name="Choresca C.H."/>
            <person name="Shin S.P."/>
            <person name="Han J.E."/>
            <person name="Jun J.W."/>
            <person name="Park S.C."/>
        </authorList>
    </citation>
    <scope>NUCLEOTIDE SEQUENCE [LARGE SCALE GENOMIC DNA]</scope>
</reference>
<dbReference type="RefSeq" id="YP_003969261.1">
    <property type="nucleotide sequence ID" value="NC_014635.1"/>
</dbReference>
<sequence length="57" mass="6810">MELELFRDFNEDELAYLNTLSTDELHTMIGRCEKEEQKRNTNQLNRKILINSLYGAF</sequence>
<organism evidence="1 2">
    <name type="scientific">Aeromonas phage phiAS4</name>
    <dbReference type="NCBI Taxonomy" id="879628"/>
    <lineage>
        <taxon>Viruses</taxon>
        <taxon>Duplodnaviria</taxon>
        <taxon>Heunggongvirae</taxon>
        <taxon>Uroviricota</taxon>
        <taxon>Caudoviricetes</taxon>
        <taxon>Pantevenvirales</taxon>
        <taxon>Straboviridae</taxon>
        <taxon>Tulanevirus</taxon>
        <taxon>Tulanevirus as4</taxon>
    </lineage>
</organism>
<evidence type="ECO:0000313" key="1">
    <source>
        <dbReference type="EMBL" id="ADM79815.1"/>
    </source>
</evidence>
<gene>
    <name evidence="1" type="ORF">phiAS4_ORF0243</name>
</gene>
<dbReference type="Proteomes" id="UP000002235">
    <property type="component" value="Segment"/>
</dbReference>
<evidence type="ECO:0000313" key="2">
    <source>
        <dbReference type="Proteomes" id="UP000002235"/>
    </source>
</evidence>
<dbReference type="GeneID" id="9861378"/>
<dbReference type="EMBL" id="HM452125">
    <property type="protein sequence ID" value="ADM79815.1"/>
    <property type="molecule type" value="Genomic_DNA"/>
</dbReference>
<dbReference type="SUPFAM" id="SSF56672">
    <property type="entry name" value="DNA/RNA polymerases"/>
    <property type="match status" value="1"/>
</dbReference>
<accession>E1A1U1</accession>
<dbReference type="KEGG" id="vg:9861378"/>
<dbReference type="Gene3D" id="1.10.287.690">
    <property type="entry name" value="Helix hairpin bin"/>
    <property type="match status" value="1"/>
</dbReference>